<keyword evidence="3" id="KW-1185">Reference proteome</keyword>
<evidence type="ECO:0000313" key="3">
    <source>
        <dbReference type="Proteomes" id="UP001454036"/>
    </source>
</evidence>
<name>A0AAV3S0W5_LITER</name>
<protein>
    <recommendedName>
        <fullName evidence="4">Protein LURP-one-related 6</fullName>
    </recommendedName>
</protein>
<comment type="caution">
    <text evidence="2">The sequence shown here is derived from an EMBL/GenBank/DDBJ whole genome shotgun (WGS) entry which is preliminary data.</text>
</comment>
<sequence length="210" mass="23159">MMAAKSTSIMPVVSKLFCSASEVILAVRNRPHVVSGGGFVVTSFINQKLVFEVDGCGVLGKKEELILKDADGNALLLIRRKGGMVEALSISRRWNGYKYNFDGSPELVFCLRDPNFSCLKNSTIKISLQSKQCTSYKEFVIMGYFPDRDCSIVEQSSGIVVAQVGIGKELKHVTKSRDLYHVVIKPGIDQAFVFGVIAILDYIYDGSTRC</sequence>
<dbReference type="InterPro" id="IPR007612">
    <property type="entry name" value="LOR"/>
</dbReference>
<accession>A0AAV3S0W5</accession>
<dbReference type="Pfam" id="PF04525">
    <property type="entry name" value="LOR"/>
    <property type="match status" value="1"/>
</dbReference>
<dbReference type="InterPro" id="IPR025659">
    <property type="entry name" value="Tubby-like_C"/>
</dbReference>
<organism evidence="2 3">
    <name type="scientific">Lithospermum erythrorhizon</name>
    <name type="common">Purple gromwell</name>
    <name type="synonym">Lithospermum officinale var. erythrorhizon</name>
    <dbReference type="NCBI Taxonomy" id="34254"/>
    <lineage>
        <taxon>Eukaryota</taxon>
        <taxon>Viridiplantae</taxon>
        <taxon>Streptophyta</taxon>
        <taxon>Embryophyta</taxon>
        <taxon>Tracheophyta</taxon>
        <taxon>Spermatophyta</taxon>
        <taxon>Magnoliopsida</taxon>
        <taxon>eudicotyledons</taxon>
        <taxon>Gunneridae</taxon>
        <taxon>Pentapetalae</taxon>
        <taxon>asterids</taxon>
        <taxon>lamiids</taxon>
        <taxon>Boraginales</taxon>
        <taxon>Boraginaceae</taxon>
        <taxon>Boraginoideae</taxon>
        <taxon>Lithospermeae</taxon>
        <taxon>Lithospermum</taxon>
    </lineage>
</organism>
<dbReference type="PANTHER" id="PTHR31087">
    <property type="match status" value="1"/>
</dbReference>
<dbReference type="Gene3D" id="2.40.160.200">
    <property type="entry name" value="LURP1-related"/>
    <property type="match status" value="1"/>
</dbReference>
<evidence type="ECO:0000313" key="2">
    <source>
        <dbReference type="EMBL" id="GAA0187132.1"/>
    </source>
</evidence>
<dbReference type="EMBL" id="BAABME010014380">
    <property type="protein sequence ID" value="GAA0187132.1"/>
    <property type="molecule type" value="Genomic_DNA"/>
</dbReference>
<proteinExistence type="inferred from homology"/>
<dbReference type="InterPro" id="IPR038595">
    <property type="entry name" value="LOR_sf"/>
</dbReference>
<dbReference type="SUPFAM" id="SSF54518">
    <property type="entry name" value="Tubby C-terminal domain-like"/>
    <property type="match status" value="1"/>
</dbReference>
<evidence type="ECO:0008006" key="4">
    <source>
        <dbReference type="Google" id="ProtNLM"/>
    </source>
</evidence>
<dbReference type="PANTHER" id="PTHR31087:SF3">
    <property type="entry name" value="PROTEIN LURP-ONE-RELATED 6"/>
    <property type="match status" value="1"/>
</dbReference>
<dbReference type="Proteomes" id="UP001454036">
    <property type="component" value="Unassembled WGS sequence"/>
</dbReference>
<reference evidence="2 3" key="1">
    <citation type="submission" date="2024-01" db="EMBL/GenBank/DDBJ databases">
        <title>The complete chloroplast genome sequence of Lithospermum erythrorhizon: insights into the phylogenetic relationship among Boraginaceae species and the maternal lineages of purple gromwells.</title>
        <authorList>
            <person name="Okada T."/>
            <person name="Watanabe K."/>
        </authorList>
    </citation>
    <scope>NUCLEOTIDE SEQUENCE [LARGE SCALE GENOMIC DNA]</scope>
</reference>
<dbReference type="AlphaFoldDB" id="A0AAV3S0W5"/>
<gene>
    <name evidence="2" type="ORF">LIER_34420</name>
</gene>
<comment type="similarity">
    <text evidence="1">Belongs to the LOR family.</text>
</comment>
<evidence type="ECO:0000256" key="1">
    <source>
        <dbReference type="ARBA" id="ARBA00005437"/>
    </source>
</evidence>